<dbReference type="PANTHER" id="PTHR46244:SF3">
    <property type="entry name" value="PHOSPHOENOLPYRUVATE-PROTEIN PHOSPHOTRANSFERASE"/>
    <property type="match status" value="1"/>
</dbReference>
<dbReference type="PROSITE" id="PS00370">
    <property type="entry name" value="PEP_ENZYMES_PHOS_SITE"/>
    <property type="match status" value="1"/>
</dbReference>
<feature type="binding site" evidence="20">
    <location>
        <position position="459"/>
    </location>
    <ligand>
        <name>Mg(2+)</name>
        <dbReference type="ChEBI" id="CHEBI:18420"/>
    </ligand>
</feature>
<evidence type="ECO:0000256" key="3">
    <source>
        <dbReference type="ARBA" id="ARBA00002728"/>
    </source>
</evidence>
<keyword evidence="11 17" id="KW-0808">Transferase</keyword>
<dbReference type="InterPro" id="IPR015813">
    <property type="entry name" value="Pyrv/PenolPyrv_kinase-like_dom"/>
</dbReference>
<dbReference type="Gene3D" id="1.10.274.10">
    <property type="entry name" value="PtsI, HPr-binding domain"/>
    <property type="match status" value="1"/>
</dbReference>
<feature type="domain" description="Phosphotransferase system enzyme I N-terminal" evidence="23">
    <location>
        <begin position="26"/>
        <end position="146"/>
    </location>
</feature>
<keyword evidence="13 17" id="KW-0479">Metal-binding</keyword>
<dbReference type="InterPro" id="IPR018274">
    <property type="entry name" value="PEP_util_AS"/>
</dbReference>
<dbReference type="InterPro" id="IPR000121">
    <property type="entry name" value="PEP_util_C"/>
</dbReference>
<dbReference type="RefSeq" id="WP_407701197.1">
    <property type="nucleotide sequence ID" value="NZ_FTNT01000003.1"/>
</dbReference>
<evidence type="ECO:0000256" key="4">
    <source>
        <dbReference type="ARBA" id="ARBA00004496"/>
    </source>
</evidence>
<evidence type="ECO:0000256" key="16">
    <source>
        <dbReference type="ARBA" id="ARBA00033235"/>
    </source>
</evidence>
<dbReference type="GO" id="GO:0008965">
    <property type="term" value="F:phosphoenolpyruvate-protein phosphotransferase activity"/>
    <property type="evidence" value="ECO:0007669"/>
    <property type="project" value="UniProtKB-EC"/>
</dbReference>
<comment type="subcellular location">
    <subcellularLocation>
        <location evidence="4 17">Cytoplasm</location>
    </subcellularLocation>
</comment>
<feature type="domain" description="PEP-utilising enzyme C-terminal" evidence="22">
    <location>
        <begin position="275"/>
        <end position="543"/>
    </location>
</feature>
<dbReference type="AlphaFoldDB" id="A0A1N7EE83"/>
<evidence type="ECO:0000256" key="18">
    <source>
        <dbReference type="PIRSR" id="PIRSR000732-1"/>
    </source>
</evidence>
<dbReference type="EMBL" id="FTNT01000003">
    <property type="protein sequence ID" value="SIR86386.1"/>
    <property type="molecule type" value="Genomic_DNA"/>
</dbReference>
<evidence type="ECO:0000256" key="20">
    <source>
        <dbReference type="PIRSR" id="PIRSR000732-3"/>
    </source>
</evidence>
<dbReference type="InterPro" id="IPR050499">
    <property type="entry name" value="PEP-utilizing_PTS_enzyme"/>
</dbReference>
<keyword evidence="9 17" id="KW-0963">Cytoplasm</keyword>
<evidence type="ECO:0000256" key="8">
    <source>
        <dbReference type="ARBA" id="ARBA00022448"/>
    </source>
</evidence>
<dbReference type="Pfam" id="PF00391">
    <property type="entry name" value="PEP-utilizers"/>
    <property type="match status" value="1"/>
</dbReference>
<dbReference type="SUPFAM" id="SSF52009">
    <property type="entry name" value="Phosphohistidine domain"/>
    <property type="match status" value="1"/>
</dbReference>
<keyword evidence="14 17" id="KW-0418">Kinase</keyword>
<evidence type="ECO:0000256" key="13">
    <source>
        <dbReference type="ARBA" id="ARBA00022723"/>
    </source>
</evidence>
<dbReference type="InterPro" id="IPR024692">
    <property type="entry name" value="PTS_EI"/>
</dbReference>
<dbReference type="InterPro" id="IPR040442">
    <property type="entry name" value="Pyrv_kinase-like_dom_sf"/>
</dbReference>
<dbReference type="GO" id="GO:0046872">
    <property type="term" value="F:metal ion binding"/>
    <property type="evidence" value="ECO:0007669"/>
    <property type="project" value="UniProtKB-KW"/>
</dbReference>
<evidence type="ECO:0000256" key="14">
    <source>
        <dbReference type="ARBA" id="ARBA00022777"/>
    </source>
</evidence>
<feature type="active site" description="Tele-phosphohistidine intermediate" evidence="18">
    <location>
        <position position="209"/>
    </location>
</feature>
<dbReference type="Pfam" id="PF05524">
    <property type="entry name" value="PEP-utilisers_N"/>
    <property type="match status" value="1"/>
</dbReference>
<name>A0A1N7EE83_9NOCA</name>
<evidence type="ECO:0000256" key="7">
    <source>
        <dbReference type="ARBA" id="ARBA00016544"/>
    </source>
</evidence>
<evidence type="ECO:0000256" key="19">
    <source>
        <dbReference type="PIRSR" id="PIRSR000732-2"/>
    </source>
</evidence>
<sequence length="575" mass="58325">MSSHVDAPVTTDPDTTDTVPARTVFTGTPVVAGVAYAPVIRPGKRPDVPDAASSAVVDDAERVAEGERFTASAARVADRLRARASAATGVAAEVLSATAGLAQDRGWTGTVGKLIVAGSTAETAVATASAQFVDMFTTLGGVMAERVTDLRDVRDRVIADLSGVPEPGVPQPDRPSVLCADDLAPADTAGLDPAMVRGLVTRLGGPTSHTAIIARQLGIPCVVAVDGLDRVPVGTRILVDGGAGEITVEPDPDQARDLERQHARHAAEIARWNGPGTTADGVPVAILANVQDGISARKASTAPVEGIGLFRTELAFLDRATEPTVDEQTAIYREVLEAFPGGKVVIRTLDAGSDKPLQFADQGVEANPALGVRGLRIATGSPGLLTHQLDAIAAAAAATGESPWVMAPMVATAAEARDFAALCRDRGLTPGVMVEVPAAALLAPAILAEVDFVSIGTNDLTQYTMAADRMSSELAALTDPWQPAVLRLIEMVGRAGGDANKPVGVCGEAAADPVLACVLVGLGVTSLSGAPTSSATVGARLADADLAHCRAAAAAALATADPIAAREAAAAALSG</sequence>
<evidence type="ECO:0000259" key="23">
    <source>
        <dbReference type="Pfam" id="PF05524"/>
    </source>
</evidence>
<evidence type="ECO:0000256" key="2">
    <source>
        <dbReference type="ARBA" id="ARBA00001946"/>
    </source>
</evidence>
<dbReference type="GO" id="GO:0016301">
    <property type="term" value="F:kinase activity"/>
    <property type="evidence" value="ECO:0007669"/>
    <property type="project" value="UniProtKB-KW"/>
</dbReference>
<evidence type="ECO:0000256" key="12">
    <source>
        <dbReference type="ARBA" id="ARBA00022683"/>
    </source>
</evidence>
<feature type="binding site" evidence="19">
    <location>
        <begin position="458"/>
        <end position="459"/>
    </location>
    <ligand>
        <name>phosphoenolpyruvate</name>
        <dbReference type="ChEBI" id="CHEBI:58702"/>
    </ligand>
</feature>
<keyword evidence="24" id="KW-0670">Pyruvate</keyword>
<feature type="binding site" evidence="20">
    <location>
        <position position="435"/>
    </location>
    <ligand>
        <name>Mg(2+)</name>
        <dbReference type="ChEBI" id="CHEBI:18420"/>
    </ligand>
</feature>
<dbReference type="InterPro" id="IPR023151">
    <property type="entry name" value="PEP_util_CS"/>
</dbReference>
<proteinExistence type="inferred from homology"/>
<dbReference type="PROSITE" id="PS00742">
    <property type="entry name" value="PEP_ENZYMES_2"/>
    <property type="match status" value="1"/>
</dbReference>
<feature type="binding site" evidence="19">
    <location>
        <position position="347"/>
    </location>
    <ligand>
        <name>phosphoenolpyruvate</name>
        <dbReference type="ChEBI" id="CHEBI:58702"/>
    </ligand>
</feature>
<protein>
    <recommendedName>
        <fullName evidence="7 17">Phosphoenolpyruvate-protein phosphotransferase</fullName>
        <ecNumber evidence="6 17">2.7.3.9</ecNumber>
    </recommendedName>
    <alternativeName>
        <fullName evidence="16 17">Phosphotransferase system, enzyme I</fullName>
    </alternativeName>
</protein>
<dbReference type="SUPFAM" id="SSF47831">
    <property type="entry name" value="Enzyme I of the PEP:sugar phosphotransferase system HPr-binding (sub)domain"/>
    <property type="match status" value="1"/>
</dbReference>
<comment type="function">
    <text evidence="3 17">General (non sugar-specific) component of the phosphoenolpyruvate-dependent sugar phosphotransferase system (sugar PTS). This major carbohydrate active-transport system catalyzes the phosphorylation of incoming sugar substrates concomitantly with their translocation across the cell membrane. Enzyme I transfers the phosphoryl group from phosphoenolpyruvate (PEP) to the phosphoryl carrier protein (HPr).</text>
</comment>
<evidence type="ECO:0000256" key="10">
    <source>
        <dbReference type="ARBA" id="ARBA00022597"/>
    </source>
</evidence>
<dbReference type="PIRSF" id="PIRSF000732">
    <property type="entry name" value="PTS_enzyme_I"/>
    <property type="match status" value="1"/>
</dbReference>
<keyword evidence="25" id="KW-1185">Reference proteome</keyword>
<keyword evidence="10 17" id="KW-0762">Sugar transport</keyword>
<evidence type="ECO:0000259" key="22">
    <source>
        <dbReference type="Pfam" id="PF02896"/>
    </source>
</evidence>
<evidence type="ECO:0000313" key="25">
    <source>
        <dbReference type="Proteomes" id="UP000186218"/>
    </source>
</evidence>
<dbReference type="Pfam" id="PF02896">
    <property type="entry name" value="PEP-utilizers_C"/>
    <property type="match status" value="1"/>
</dbReference>
<comment type="similarity">
    <text evidence="5 17">Belongs to the PEP-utilizing enzyme family.</text>
</comment>
<dbReference type="PRINTS" id="PR01736">
    <property type="entry name" value="PHPHTRNFRASE"/>
</dbReference>
<evidence type="ECO:0000256" key="6">
    <source>
        <dbReference type="ARBA" id="ARBA00012232"/>
    </source>
</evidence>
<dbReference type="InterPro" id="IPR006318">
    <property type="entry name" value="PTS_EI-like"/>
</dbReference>
<evidence type="ECO:0000256" key="9">
    <source>
        <dbReference type="ARBA" id="ARBA00022490"/>
    </source>
</evidence>
<dbReference type="EC" id="2.7.3.9" evidence="6 17"/>
<evidence type="ECO:0000256" key="11">
    <source>
        <dbReference type="ARBA" id="ARBA00022679"/>
    </source>
</evidence>
<comment type="catalytic activity">
    <reaction evidence="1 17">
        <text>L-histidyl-[protein] + phosphoenolpyruvate = N(pros)-phospho-L-histidyl-[protein] + pyruvate</text>
        <dbReference type="Rhea" id="RHEA:23880"/>
        <dbReference type="Rhea" id="RHEA-COMP:9745"/>
        <dbReference type="Rhea" id="RHEA-COMP:9746"/>
        <dbReference type="ChEBI" id="CHEBI:15361"/>
        <dbReference type="ChEBI" id="CHEBI:29979"/>
        <dbReference type="ChEBI" id="CHEBI:58702"/>
        <dbReference type="ChEBI" id="CHEBI:64837"/>
        <dbReference type="EC" id="2.7.3.9"/>
    </reaction>
</comment>
<evidence type="ECO:0000256" key="1">
    <source>
        <dbReference type="ARBA" id="ARBA00000683"/>
    </source>
</evidence>
<dbReference type="InterPro" id="IPR036618">
    <property type="entry name" value="PtsI_HPr-bd_sf"/>
</dbReference>
<dbReference type="SUPFAM" id="SSF51621">
    <property type="entry name" value="Phosphoenolpyruvate/pyruvate domain"/>
    <property type="match status" value="1"/>
</dbReference>
<keyword evidence="15 17" id="KW-0460">Magnesium</keyword>
<dbReference type="InterPro" id="IPR008279">
    <property type="entry name" value="PEP-util_enz_mobile_dom"/>
</dbReference>
<organism evidence="24 25">
    <name type="scientific">Williamsia sterculiae</name>
    <dbReference type="NCBI Taxonomy" id="1344003"/>
    <lineage>
        <taxon>Bacteria</taxon>
        <taxon>Bacillati</taxon>
        <taxon>Actinomycetota</taxon>
        <taxon>Actinomycetes</taxon>
        <taxon>Mycobacteriales</taxon>
        <taxon>Nocardiaceae</taxon>
        <taxon>Williamsia</taxon>
    </lineage>
</organism>
<keyword evidence="8 17" id="KW-0813">Transport</keyword>
<evidence type="ECO:0000313" key="24">
    <source>
        <dbReference type="EMBL" id="SIR86386.1"/>
    </source>
</evidence>
<evidence type="ECO:0000256" key="15">
    <source>
        <dbReference type="ARBA" id="ARBA00022842"/>
    </source>
</evidence>
<reference evidence="24 25" key="1">
    <citation type="submission" date="2017-01" db="EMBL/GenBank/DDBJ databases">
        <authorList>
            <person name="Mah S.A."/>
            <person name="Swanson W.J."/>
            <person name="Moy G.W."/>
            <person name="Vacquier V.D."/>
        </authorList>
    </citation>
    <scope>NUCLEOTIDE SEQUENCE [LARGE SCALE GENOMIC DNA]</scope>
    <source>
        <strain evidence="24 25">CPCC 203464</strain>
    </source>
</reference>
<evidence type="ECO:0000256" key="5">
    <source>
        <dbReference type="ARBA" id="ARBA00007837"/>
    </source>
</evidence>
<dbReference type="InterPro" id="IPR008731">
    <property type="entry name" value="PTS_EIN"/>
</dbReference>
<dbReference type="NCBIfam" id="TIGR01417">
    <property type="entry name" value="PTS_I_fam"/>
    <property type="match status" value="1"/>
</dbReference>
<feature type="binding site" evidence="19">
    <location>
        <position position="469"/>
    </location>
    <ligand>
        <name>phosphoenolpyruvate</name>
        <dbReference type="ChEBI" id="CHEBI:58702"/>
    </ligand>
</feature>
<dbReference type="Gene3D" id="3.20.20.60">
    <property type="entry name" value="Phosphoenolpyruvate-binding domains"/>
    <property type="match status" value="1"/>
</dbReference>
<dbReference type="InterPro" id="IPR036637">
    <property type="entry name" value="Phosphohistidine_dom_sf"/>
</dbReference>
<evidence type="ECO:0000256" key="17">
    <source>
        <dbReference type="PIRNR" id="PIRNR000732"/>
    </source>
</evidence>
<dbReference type="STRING" id="1344003.SAMN05445060_1213"/>
<dbReference type="PANTHER" id="PTHR46244">
    <property type="entry name" value="PHOSPHOENOLPYRUVATE-PROTEIN PHOSPHOTRANSFERASE"/>
    <property type="match status" value="1"/>
</dbReference>
<dbReference type="Gene3D" id="3.50.30.10">
    <property type="entry name" value="Phosphohistidine domain"/>
    <property type="match status" value="1"/>
</dbReference>
<feature type="active site" description="Proton donor" evidence="18">
    <location>
        <position position="506"/>
    </location>
</feature>
<comment type="cofactor">
    <cofactor evidence="2 17 20">
        <name>Mg(2+)</name>
        <dbReference type="ChEBI" id="CHEBI:18420"/>
    </cofactor>
</comment>
<keyword evidence="12 17" id="KW-0598">Phosphotransferase system</keyword>
<feature type="domain" description="PEP-utilising enzyme mobile" evidence="21">
    <location>
        <begin position="174"/>
        <end position="244"/>
    </location>
</feature>
<dbReference type="GO" id="GO:0005737">
    <property type="term" value="C:cytoplasm"/>
    <property type="evidence" value="ECO:0007669"/>
    <property type="project" value="UniProtKB-SubCell"/>
</dbReference>
<gene>
    <name evidence="24" type="ORF">SAMN05445060_1213</name>
</gene>
<evidence type="ECO:0000259" key="21">
    <source>
        <dbReference type="Pfam" id="PF00391"/>
    </source>
</evidence>
<dbReference type="Proteomes" id="UP000186218">
    <property type="component" value="Unassembled WGS sequence"/>
</dbReference>
<dbReference type="GO" id="GO:0009401">
    <property type="term" value="P:phosphoenolpyruvate-dependent sugar phosphotransferase system"/>
    <property type="evidence" value="ECO:0007669"/>
    <property type="project" value="UniProtKB-KW"/>
</dbReference>
<accession>A0A1N7EE83</accession>
<feature type="binding site" evidence="19">
    <location>
        <position position="311"/>
    </location>
    <ligand>
        <name>phosphoenolpyruvate</name>
        <dbReference type="ChEBI" id="CHEBI:58702"/>
    </ligand>
</feature>